<evidence type="ECO:0000313" key="3">
    <source>
        <dbReference type="RefSeq" id="XP_026674494.1"/>
    </source>
</evidence>
<accession>A0AAJ7SAV6</accession>
<feature type="compositionally biased region" description="Basic and acidic residues" evidence="1">
    <location>
        <begin position="146"/>
        <end position="174"/>
    </location>
</feature>
<feature type="compositionally biased region" description="Polar residues" evidence="1">
    <location>
        <begin position="126"/>
        <end position="136"/>
    </location>
</feature>
<gene>
    <name evidence="3" type="primary">LOC113465098</name>
</gene>
<evidence type="ECO:0000313" key="2">
    <source>
        <dbReference type="Proteomes" id="UP000694925"/>
    </source>
</evidence>
<keyword evidence="2" id="KW-1185">Reference proteome</keyword>
<feature type="region of interest" description="Disordered" evidence="1">
    <location>
        <begin position="120"/>
        <end position="227"/>
    </location>
</feature>
<sequence>MEGRSVGMIRRKRNRLSLDQAGVHRFTILTVAPANNVRPPREPVDIEVTEGDFDASQTDPVEALADDAGVMVRLNDSANIEEVLSQKGANCSFDAAGDEFILSADLQCFDGMEVEVPNELPVNSEVGPSSKNTSTPIRPAGTVEEGFSHGKEKAKGKQSSKDSSGDKEVTREGSADSTESVLRISLPLEEPTEPVPPPIRLYAKKEGGRNISGSSHNRSKGDRSSRR</sequence>
<organism evidence="2 3">
    <name type="scientific">Ceratina calcarata</name>
    <dbReference type="NCBI Taxonomy" id="156304"/>
    <lineage>
        <taxon>Eukaryota</taxon>
        <taxon>Metazoa</taxon>
        <taxon>Ecdysozoa</taxon>
        <taxon>Arthropoda</taxon>
        <taxon>Hexapoda</taxon>
        <taxon>Insecta</taxon>
        <taxon>Pterygota</taxon>
        <taxon>Neoptera</taxon>
        <taxon>Endopterygota</taxon>
        <taxon>Hymenoptera</taxon>
        <taxon>Apocrita</taxon>
        <taxon>Aculeata</taxon>
        <taxon>Apoidea</taxon>
        <taxon>Anthophila</taxon>
        <taxon>Apidae</taxon>
        <taxon>Ceratina</taxon>
        <taxon>Zadontomerus</taxon>
    </lineage>
</organism>
<dbReference type="Proteomes" id="UP000694925">
    <property type="component" value="Unplaced"/>
</dbReference>
<dbReference type="GeneID" id="113465098"/>
<evidence type="ECO:0000256" key="1">
    <source>
        <dbReference type="SAM" id="MobiDB-lite"/>
    </source>
</evidence>
<reference evidence="3" key="1">
    <citation type="submission" date="2025-08" db="UniProtKB">
        <authorList>
            <consortium name="RefSeq"/>
        </authorList>
    </citation>
    <scope>IDENTIFICATION</scope>
    <source>
        <tissue evidence="3">Whole body</tissue>
    </source>
</reference>
<dbReference type="KEGG" id="ccal:113465098"/>
<dbReference type="AlphaFoldDB" id="A0AAJ7SAV6"/>
<name>A0AAJ7SAV6_9HYME</name>
<protein>
    <submittedName>
        <fullName evidence="3">Uncharacterized protein LOC113465098</fullName>
    </submittedName>
</protein>
<proteinExistence type="predicted"/>
<dbReference type="RefSeq" id="XP_026674494.1">
    <property type="nucleotide sequence ID" value="XM_026818693.1"/>
</dbReference>